<keyword evidence="1" id="KW-0812">Transmembrane</keyword>
<proteinExistence type="predicted"/>
<accession>A0A8H5DPI5</accession>
<gene>
    <name evidence="2" type="ORF">FANTH_13597</name>
</gene>
<feature type="transmembrane region" description="Helical" evidence="1">
    <location>
        <begin position="383"/>
        <end position="404"/>
    </location>
</feature>
<dbReference type="AlphaFoldDB" id="A0A8H5DPI5"/>
<comment type="caution">
    <text evidence="2">The sequence shown here is derived from an EMBL/GenBank/DDBJ whole genome shotgun (WGS) entry which is preliminary data.</text>
</comment>
<protein>
    <recommendedName>
        <fullName evidence="4">Mg2+ transporter protein, CorA-like/Zinc transport protein ZntB</fullName>
    </recommendedName>
</protein>
<evidence type="ECO:0000313" key="2">
    <source>
        <dbReference type="EMBL" id="KAF5230947.1"/>
    </source>
</evidence>
<organism evidence="2 3">
    <name type="scientific">Fusarium anthophilum</name>
    <dbReference type="NCBI Taxonomy" id="48485"/>
    <lineage>
        <taxon>Eukaryota</taxon>
        <taxon>Fungi</taxon>
        <taxon>Dikarya</taxon>
        <taxon>Ascomycota</taxon>
        <taxon>Pezizomycotina</taxon>
        <taxon>Sordariomycetes</taxon>
        <taxon>Hypocreomycetidae</taxon>
        <taxon>Hypocreales</taxon>
        <taxon>Nectriaceae</taxon>
        <taxon>Fusarium</taxon>
        <taxon>Fusarium fujikuroi species complex</taxon>
    </lineage>
</organism>
<dbReference type="Proteomes" id="UP000573603">
    <property type="component" value="Unassembled WGS sequence"/>
</dbReference>
<dbReference type="Gene3D" id="1.20.58.340">
    <property type="entry name" value="Magnesium transport protein CorA, transmembrane region"/>
    <property type="match status" value="1"/>
</dbReference>
<keyword evidence="1" id="KW-0472">Membrane</keyword>
<evidence type="ECO:0000313" key="3">
    <source>
        <dbReference type="Proteomes" id="UP000573603"/>
    </source>
</evidence>
<reference evidence="2 3" key="1">
    <citation type="journal article" date="2020" name="BMC Genomics">
        <title>Correction to: Identification and distribution of gene clusters required for synthesis of sphingolipid metabolism inhibitors in diverse species of the filamentous fungus Fusarium.</title>
        <authorList>
            <person name="Kim H.S."/>
            <person name="Lohmar J.M."/>
            <person name="Busman M."/>
            <person name="Brown D.W."/>
            <person name="Naumann T.A."/>
            <person name="Divon H.H."/>
            <person name="Lysoe E."/>
            <person name="Uhlig S."/>
            <person name="Proctor R.H."/>
        </authorList>
    </citation>
    <scope>NUCLEOTIDE SEQUENCE [LARGE SCALE GENOMIC DNA]</scope>
    <source>
        <strain evidence="2 3">NRRL 25214</strain>
    </source>
</reference>
<evidence type="ECO:0008006" key="4">
    <source>
        <dbReference type="Google" id="ProtNLM"/>
    </source>
</evidence>
<feature type="transmembrane region" description="Helical" evidence="1">
    <location>
        <begin position="346"/>
        <end position="368"/>
    </location>
</feature>
<keyword evidence="3" id="KW-1185">Reference proteome</keyword>
<dbReference type="EMBL" id="JABEVY010000498">
    <property type="protein sequence ID" value="KAF5230947.1"/>
    <property type="molecule type" value="Genomic_DNA"/>
</dbReference>
<sequence length="442" mass="51773">MQVMHTLRLFAAQPWFSRKMPAKIHENCVDFRVLIWDKGNEKWLREDVRPGAFYEGKIPALWSESHVIVVFADADKVRDCSSCKKRFTDVFCMPELWWSSYSRRSNGYFGSETFRDNNGMITALNTWSRFLVKQLNETSHQWHKFNILTRWIKDPQQSILLIFEAPKQLRLRDRFPDPLLLNSHNDTLSDPFWFYPRLFEDLSLLQDNSVWSVRNHVRKIEKTDLTRKPEPKYRAMHDTARHAIHVSETLEVAEKTITAIIQQHSTFEAEAAGGNRTAKAKFRHVGERLLWYIHILQSLRCRASANKERLLNEIQLAFNSVAQYDSRISVKIGQATQSDSAAMKTIAFVTLTFLPATFISALFSMSFFKVDDDTGVWSVNEKFWVYWVFAVPATLFTWGLWLSWQWFYRPVKIGEEERSVKKFGDLIGFVKRGGTDEEYQIS</sequence>
<name>A0A8H5DPI5_9HYPO</name>
<keyword evidence="1" id="KW-1133">Transmembrane helix</keyword>
<evidence type="ECO:0000256" key="1">
    <source>
        <dbReference type="SAM" id="Phobius"/>
    </source>
</evidence>